<dbReference type="EMBL" id="FOJI01000007">
    <property type="protein sequence ID" value="SEW24767.1"/>
    <property type="molecule type" value="Genomic_DNA"/>
</dbReference>
<dbReference type="PROSITE" id="PS51176">
    <property type="entry name" value="PDH_ADH"/>
    <property type="match status" value="1"/>
</dbReference>
<evidence type="ECO:0000256" key="3">
    <source>
        <dbReference type="ARBA" id="ARBA00029440"/>
    </source>
</evidence>
<evidence type="ECO:0000313" key="6">
    <source>
        <dbReference type="Proteomes" id="UP000199701"/>
    </source>
</evidence>
<dbReference type="PANTHER" id="PTHR21363:SF0">
    <property type="entry name" value="PREPHENATE DEHYDROGENASE [NADP(+)]"/>
    <property type="match status" value="1"/>
</dbReference>
<protein>
    <submittedName>
        <fullName evidence="5">Prephenate dehydrogenase</fullName>
    </submittedName>
</protein>
<dbReference type="AlphaFoldDB" id="A0A1I0QCI9"/>
<dbReference type="OrthoDB" id="9802008at2"/>
<name>A0A1I0QCI9_9FIRM</name>
<dbReference type="GO" id="GO:0070403">
    <property type="term" value="F:NAD+ binding"/>
    <property type="evidence" value="ECO:0007669"/>
    <property type="project" value="InterPro"/>
</dbReference>
<comment type="pathway">
    <text evidence="3">Amino-acid biosynthesis.</text>
</comment>
<proteinExistence type="inferred from homology"/>
<evidence type="ECO:0000259" key="4">
    <source>
        <dbReference type="PROSITE" id="PS51176"/>
    </source>
</evidence>
<dbReference type="SUPFAM" id="SSF51735">
    <property type="entry name" value="NAD(P)-binding Rossmann-fold domains"/>
    <property type="match status" value="1"/>
</dbReference>
<dbReference type="GO" id="GO:0006571">
    <property type="term" value="P:tyrosine biosynthetic process"/>
    <property type="evidence" value="ECO:0007669"/>
    <property type="project" value="InterPro"/>
</dbReference>
<keyword evidence="6" id="KW-1185">Reference proteome</keyword>
<dbReference type="InterPro" id="IPR008927">
    <property type="entry name" value="6-PGluconate_DH-like_C_sf"/>
</dbReference>
<dbReference type="Pfam" id="PF20463">
    <property type="entry name" value="PDH_C"/>
    <property type="match status" value="1"/>
</dbReference>
<dbReference type="GO" id="GO:0008977">
    <property type="term" value="F:prephenate dehydrogenase (NAD+) activity"/>
    <property type="evidence" value="ECO:0007669"/>
    <property type="project" value="InterPro"/>
</dbReference>
<dbReference type="GO" id="GO:0004665">
    <property type="term" value="F:prephenate dehydrogenase (NADP+) activity"/>
    <property type="evidence" value="ECO:0007669"/>
    <property type="project" value="InterPro"/>
</dbReference>
<dbReference type="FunFam" id="3.40.50.720:FF:000208">
    <property type="entry name" value="Prephenate dehydrogenase"/>
    <property type="match status" value="1"/>
</dbReference>
<comment type="similarity">
    <text evidence="1">Belongs to the prephenate/arogenate dehydrogenase family.</text>
</comment>
<dbReference type="InterPro" id="IPR046826">
    <property type="entry name" value="PDH_N"/>
</dbReference>
<gene>
    <name evidence="5" type="ORF">SAMN05421659_107191</name>
</gene>
<dbReference type="InterPro" id="IPR046825">
    <property type="entry name" value="PDH_C"/>
</dbReference>
<dbReference type="InterPro" id="IPR036291">
    <property type="entry name" value="NAD(P)-bd_dom_sf"/>
</dbReference>
<dbReference type="InterPro" id="IPR003099">
    <property type="entry name" value="Prephen_DH"/>
</dbReference>
<dbReference type="STRING" id="99656.SAMN05421659_107191"/>
<sequence>MSNIGFIGFGLIGGSIARILKIKEPDCIITAYSRSAQPLLEAKKDGNIDIICTSIDSSFNCCDYIFLCTPVQYSSDYLEKLKPVINESCIITDVGSVKEYIHKTVTQLDLEKNFIGGHPMAGSEKTGYSNSSPYLLENAFYAITPTAKTTDEQLKKYVDLVSKLGAIPVVVDYKQHDYSVAGISHLPHIIAGSLVNLIKDSDNSDSLMKRLAAGGFKDITRIASSSPEMWEQICMTNSSAIASLLNDYILSLTNIKRNLENHNANYIFNLFEKSSEYRNSFDDNSYGLDKAVYRVNCDIIDTEGSIAKLANLLADNHISMKNISIVNNREFEHGTLRIEFYDLIASNKAKTMLNENGYTVHEN</sequence>
<evidence type="ECO:0000313" key="5">
    <source>
        <dbReference type="EMBL" id="SEW24767.1"/>
    </source>
</evidence>
<feature type="domain" description="Prephenate/arogenate dehydrogenase" evidence="4">
    <location>
        <begin position="2"/>
        <end position="289"/>
    </location>
</feature>
<dbReference type="SUPFAM" id="SSF48179">
    <property type="entry name" value="6-phosphogluconate dehydrogenase C-terminal domain-like"/>
    <property type="match status" value="1"/>
</dbReference>
<reference evidence="5 6" key="1">
    <citation type="submission" date="2016-10" db="EMBL/GenBank/DDBJ databases">
        <authorList>
            <person name="de Groot N.N."/>
        </authorList>
    </citation>
    <scope>NUCLEOTIDE SEQUENCE [LARGE SCALE GENOMIC DNA]</scope>
    <source>
        <strain evidence="5 6">DSM 9179</strain>
    </source>
</reference>
<dbReference type="RefSeq" id="WP_092453836.1">
    <property type="nucleotide sequence ID" value="NZ_FOJI01000007.1"/>
</dbReference>
<dbReference type="Pfam" id="PF02153">
    <property type="entry name" value="PDH_N"/>
    <property type="match status" value="1"/>
</dbReference>
<dbReference type="Gene3D" id="3.40.50.720">
    <property type="entry name" value="NAD(P)-binding Rossmann-like Domain"/>
    <property type="match status" value="1"/>
</dbReference>
<organism evidence="5 6">
    <name type="scientific">[Clostridium] fimetarium</name>
    <dbReference type="NCBI Taxonomy" id="99656"/>
    <lineage>
        <taxon>Bacteria</taxon>
        <taxon>Bacillati</taxon>
        <taxon>Bacillota</taxon>
        <taxon>Clostridia</taxon>
        <taxon>Lachnospirales</taxon>
        <taxon>Lachnospiraceae</taxon>
    </lineage>
</organism>
<dbReference type="PANTHER" id="PTHR21363">
    <property type="entry name" value="PREPHENATE DEHYDROGENASE"/>
    <property type="match status" value="1"/>
</dbReference>
<keyword evidence="2" id="KW-0560">Oxidoreductase</keyword>
<evidence type="ECO:0000256" key="2">
    <source>
        <dbReference type="ARBA" id="ARBA00023002"/>
    </source>
</evidence>
<dbReference type="InterPro" id="IPR050812">
    <property type="entry name" value="Preph/Arog_dehydrog"/>
</dbReference>
<evidence type="ECO:0000256" key="1">
    <source>
        <dbReference type="ARBA" id="ARBA00007964"/>
    </source>
</evidence>
<dbReference type="Gene3D" id="1.10.3660.10">
    <property type="entry name" value="6-phosphogluconate dehydrogenase C-terminal like domain"/>
    <property type="match status" value="1"/>
</dbReference>
<accession>A0A1I0QCI9</accession>
<dbReference type="Proteomes" id="UP000199701">
    <property type="component" value="Unassembled WGS sequence"/>
</dbReference>